<comment type="caution">
    <text evidence="2">The sequence shown here is derived from an EMBL/GenBank/DDBJ whole genome shotgun (WGS) entry which is preliminary data.</text>
</comment>
<dbReference type="Proteomes" id="UP000192520">
    <property type="component" value="Unassembled WGS sequence"/>
</dbReference>
<organism evidence="2 3">
    <name type="scientific">candidate division CPR3 bacterium 4484_211</name>
    <dbReference type="NCBI Taxonomy" id="1968527"/>
    <lineage>
        <taxon>Bacteria</taxon>
        <taxon>Bacteria division CPR3</taxon>
    </lineage>
</organism>
<accession>A0A1W9NYJ8</accession>
<sequence length="581" mass="66199">METSNEKAAIPRKEKLRDFFRKINLKEHKFLSLCVLVCIFVGVFIFLRLWFQGTLVLGKFHINAWQYGGGYYLNVGRYPFKDTIRQFWMGWYNRGVKEDKTSQMTGILSAEGYKVAERGGPYGLIGDRGLEAYLVTDLLDLSEYVGKRVWIRGRKYKSGNLQYRSGQQNFPNTIFVDKITLLEVTPTPAPTSPGSPMPSPKPTPIPPVEDAALWDYLKTNYSELGILYISDIDGSLFKADVDNQNRHRLSEEGETVFTYDLSPDGETILYTSGVLGKVDNGGNTYGYTYNGIKKVSINDQGREVWLGNREGRYYSILKFSPDGKVLALGEEAIDKTTLNNFDPETNYIWQVEYATQKSTKLAEVPNFGLTGFGGDLRWSHDRKYLAFQDCYQGCKTYILNTITGGKLDVPDVDYDIQWFKDNNILLGGRYAPSYGGEDDSVYFVIPHWESKVLSRTSQKVLQKGTSFIRFSPNSNYRARVLSPSLSNSNGQVAYVEGEVSNWQKGDLYLYNLLEEFDLADGTKLTSDECFVPENIRWSPDDKLLIMTTQRPHLGTWIYSLEKKAKVKISDEAYRSPQFFLK</sequence>
<reference evidence="3" key="1">
    <citation type="submission" date="2017-03" db="EMBL/GenBank/DDBJ databases">
        <title>Novel pathways for hydrocarbon cycling and metabolic interdependencies in hydrothermal sediment communities.</title>
        <authorList>
            <person name="Dombrowski N."/>
            <person name="Seitz K."/>
            <person name="Teske A."/>
            <person name="Baker B."/>
        </authorList>
    </citation>
    <scope>NUCLEOTIDE SEQUENCE [LARGE SCALE GENOMIC DNA]</scope>
</reference>
<dbReference type="SUPFAM" id="SSF82171">
    <property type="entry name" value="DPP6 N-terminal domain-like"/>
    <property type="match status" value="1"/>
</dbReference>
<evidence type="ECO:0000313" key="2">
    <source>
        <dbReference type="EMBL" id="OQX51184.1"/>
    </source>
</evidence>
<feature type="transmembrane region" description="Helical" evidence="1">
    <location>
        <begin position="30"/>
        <end position="51"/>
    </location>
</feature>
<dbReference type="PANTHER" id="PTHR36842">
    <property type="entry name" value="PROTEIN TOLB HOMOLOG"/>
    <property type="match status" value="1"/>
</dbReference>
<protein>
    <submittedName>
        <fullName evidence="2">Uncharacterized protein</fullName>
    </submittedName>
</protein>
<proteinExistence type="predicted"/>
<name>A0A1W9NYJ8_UNCC3</name>
<dbReference type="AlphaFoldDB" id="A0A1W9NYJ8"/>
<evidence type="ECO:0000313" key="3">
    <source>
        <dbReference type="Proteomes" id="UP000192520"/>
    </source>
</evidence>
<dbReference type="EMBL" id="MZGJ01000006">
    <property type="protein sequence ID" value="OQX51184.1"/>
    <property type="molecule type" value="Genomic_DNA"/>
</dbReference>
<keyword evidence="1" id="KW-0812">Transmembrane</keyword>
<evidence type="ECO:0000256" key="1">
    <source>
        <dbReference type="SAM" id="Phobius"/>
    </source>
</evidence>
<keyword evidence="1" id="KW-0472">Membrane</keyword>
<dbReference type="PANTHER" id="PTHR36842:SF1">
    <property type="entry name" value="PROTEIN TOLB"/>
    <property type="match status" value="1"/>
</dbReference>
<keyword evidence="1" id="KW-1133">Transmembrane helix</keyword>
<dbReference type="STRING" id="1968527.B5M47_01340"/>
<dbReference type="InterPro" id="IPR011042">
    <property type="entry name" value="6-blade_b-propeller_TolB-like"/>
</dbReference>
<gene>
    <name evidence="2" type="ORF">B5M47_01340</name>
</gene>
<dbReference type="Gene3D" id="2.120.10.30">
    <property type="entry name" value="TolB, C-terminal domain"/>
    <property type="match status" value="1"/>
</dbReference>